<dbReference type="Pfam" id="PF01814">
    <property type="entry name" value="Hemerythrin"/>
    <property type="match status" value="1"/>
</dbReference>
<dbReference type="CDD" id="cd12108">
    <property type="entry name" value="Hr-like"/>
    <property type="match status" value="1"/>
</dbReference>
<dbReference type="PANTHER" id="PTHR35585">
    <property type="entry name" value="HHE DOMAIN PROTEIN (AFU_ORTHOLOGUE AFUA_4G00730)"/>
    <property type="match status" value="1"/>
</dbReference>
<protein>
    <submittedName>
        <fullName evidence="3">Hemerythrin domain-containing protein</fullName>
    </submittedName>
</protein>
<evidence type="ECO:0000313" key="3">
    <source>
        <dbReference type="EMBL" id="MET1491081.1"/>
    </source>
</evidence>
<organism evidence="3 4">
    <name type="scientific">Uliginosibacterium paludis</name>
    <dbReference type="NCBI Taxonomy" id="1615952"/>
    <lineage>
        <taxon>Bacteria</taxon>
        <taxon>Pseudomonadati</taxon>
        <taxon>Pseudomonadota</taxon>
        <taxon>Betaproteobacteria</taxon>
        <taxon>Rhodocyclales</taxon>
        <taxon>Zoogloeaceae</taxon>
        <taxon>Uliginosibacterium</taxon>
    </lineage>
</organism>
<accession>A0ABV2CT51</accession>
<sequence length="249" mass="28327">MPSSRTSSTATPSSSRSTSRAASTARTAIIDLLREDHKRAKKAFRDFEKLDPQEDADECQAVVTRTCGELRVHTALEEELLYPALHEVLKEEDLVDEAEVEHMSARRLIDQLTDMGPEDDKFVATFRVLGEYVKHHIREEESEIFPQMQRAKYDWQSMQQEMERRRVDLMAEHLPDQPEDGEEVDDADDVDEADEADQADGAGRGGMMDDESRDDEAGIDEASRTERVSKTDRQREKKAAEEQDSLPEG</sequence>
<keyword evidence="4" id="KW-1185">Reference proteome</keyword>
<feature type="compositionally biased region" description="Acidic residues" evidence="1">
    <location>
        <begin position="177"/>
        <end position="198"/>
    </location>
</feature>
<evidence type="ECO:0000259" key="2">
    <source>
        <dbReference type="Pfam" id="PF01814"/>
    </source>
</evidence>
<dbReference type="EMBL" id="JBEWLZ010000009">
    <property type="protein sequence ID" value="MET1491081.1"/>
    <property type="molecule type" value="Genomic_DNA"/>
</dbReference>
<feature type="region of interest" description="Disordered" evidence="1">
    <location>
        <begin position="1"/>
        <end position="24"/>
    </location>
</feature>
<dbReference type="InterPro" id="IPR012312">
    <property type="entry name" value="Hemerythrin-like"/>
</dbReference>
<dbReference type="Gene3D" id="1.20.120.520">
    <property type="entry name" value="nmb1532 protein domain like"/>
    <property type="match status" value="1"/>
</dbReference>
<evidence type="ECO:0000256" key="1">
    <source>
        <dbReference type="SAM" id="MobiDB-lite"/>
    </source>
</evidence>
<dbReference type="RefSeq" id="WP_345928820.1">
    <property type="nucleotide sequence ID" value="NZ_JBDIVF010000007.1"/>
</dbReference>
<reference evidence="3 4" key="1">
    <citation type="submission" date="2024-07" db="EMBL/GenBank/DDBJ databases">
        <title>Uliginosibacterium paludis KCTC:42655.</title>
        <authorList>
            <person name="Kim M.K."/>
        </authorList>
    </citation>
    <scope>NUCLEOTIDE SEQUENCE [LARGE SCALE GENOMIC DNA]</scope>
    <source>
        <strain evidence="3 4">KCTC 42655</strain>
    </source>
</reference>
<feature type="compositionally biased region" description="Acidic residues" evidence="1">
    <location>
        <begin position="208"/>
        <end position="219"/>
    </location>
</feature>
<feature type="domain" description="Hemerythrin-like" evidence="2">
    <location>
        <begin position="29"/>
        <end position="147"/>
    </location>
</feature>
<name>A0ABV2CT51_9RHOO</name>
<evidence type="ECO:0000313" key="4">
    <source>
        <dbReference type="Proteomes" id="UP001548590"/>
    </source>
</evidence>
<proteinExistence type="predicted"/>
<gene>
    <name evidence="3" type="ORF">ABVT11_14675</name>
</gene>
<feature type="compositionally biased region" description="Basic and acidic residues" evidence="1">
    <location>
        <begin position="221"/>
        <end position="241"/>
    </location>
</feature>
<comment type="caution">
    <text evidence="3">The sequence shown here is derived from an EMBL/GenBank/DDBJ whole genome shotgun (WGS) entry which is preliminary data.</text>
</comment>
<dbReference type="Proteomes" id="UP001548590">
    <property type="component" value="Unassembled WGS sequence"/>
</dbReference>
<feature type="region of interest" description="Disordered" evidence="1">
    <location>
        <begin position="172"/>
        <end position="249"/>
    </location>
</feature>
<dbReference type="PANTHER" id="PTHR35585:SF1">
    <property type="entry name" value="HHE DOMAIN PROTEIN (AFU_ORTHOLOGUE AFUA_4G00730)"/>
    <property type="match status" value="1"/>
</dbReference>